<protein>
    <submittedName>
        <fullName evidence="1">Uncharacterized protein</fullName>
    </submittedName>
</protein>
<keyword evidence="2" id="KW-1185">Reference proteome</keyword>
<reference evidence="1 2" key="1">
    <citation type="journal article" date="2022" name="DNA Res.">
        <title>Chromosomal-level genome assembly of the orchid tree Bauhinia variegata (Leguminosae; Cercidoideae) supports the allotetraploid origin hypothesis of Bauhinia.</title>
        <authorList>
            <person name="Zhong Y."/>
            <person name="Chen Y."/>
            <person name="Zheng D."/>
            <person name="Pang J."/>
            <person name="Liu Y."/>
            <person name="Luo S."/>
            <person name="Meng S."/>
            <person name="Qian L."/>
            <person name="Wei D."/>
            <person name="Dai S."/>
            <person name="Zhou R."/>
        </authorList>
    </citation>
    <scope>NUCLEOTIDE SEQUENCE [LARGE SCALE GENOMIC DNA]</scope>
    <source>
        <strain evidence="1">BV-YZ2020</strain>
    </source>
</reference>
<proteinExistence type="predicted"/>
<comment type="caution">
    <text evidence="1">The sequence shown here is derived from an EMBL/GenBank/DDBJ whole genome shotgun (WGS) entry which is preliminary data.</text>
</comment>
<accession>A0ACB9PJ55</accession>
<evidence type="ECO:0000313" key="2">
    <source>
        <dbReference type="Proteomes" id="UP000828941"/>
    </source>
</evidence>
<evidence type="ECO:0000313" key="1">
    <source>
        <dbReference type="EMBL" id="KAI4348506.1"/>
    </source>
</evidence>
<dbReference type="Proteomes" id="UP000828941">
    <property type="component" value="Chromosome 4"/>
</dbReference>
<organism evidence="1 2">
    <name type="scientific">Bauhinia variegata</name>
    <name type="common">Purple orchid tree</name>
    <name type="synonym">Phanera variegata</name>
    <dbReference type="NCBI Taxonomy" id="167791"/>
    <lineage>
        <taxon>Eukaryota</taxon>
        <taxon>Viridiplantae</taxon>
        <taxon>Streptophyta</taxon>
        <taxon>Embryophyta</taxon>
        <taxon>Tracheophyta</taxon>
        <taxon>Spermatophyta</taxon>
        <taxon>Magnoliopsida</taxon>
        <taxon>eudicotyledons</taxon>
        <taxon>Gunneridae</taxon>
        <taxon>Pentapetalae</taxon>
        <taxon>rosids</taxon>
        <taxon>fabids</taxon>
        <taxon>Fabales</taxon>
        <taxon>Fabaceae</taxon>
        <taxon>Cercidoideae</taxon>
        <taxon>Cercideae</taxon>
        <taxon>Bauhiniinae</taxon>
        <taxon>Bauhinia</taxon>
    </lineage>
</organism>
<gene>
    <name evidence="1" type="ORF">L6164_009222</name>
</gene>
<dbReference type="EMBL" id="CM039429">
    <property type="protein sequence ID" value="KAI4348506.1"/>
    <property type="molecule type" value="Genomic_DNA"/>
</dbReference>
<name>A0ACB9PJ55_BAUVA</name>
<sequence>MEQKSLLRVVVILLGLSYVLFAAAVPATRSLTSRKVDASVQDLLAKEDLELKSIEEMSEFDQMQESVVEGRMMMVDTADYPPTGANRAHQPRSPGKA</sequence>